<feature type="transmembrane region" description="Helical" evidence="8">
    <location>
        <begin position="501"/>
        <end position="521"/>
    </location>
</feature>
<reference evidence="9 10" key="1">
    <citation type="submission" date="2009-02" db="EMBL/GenBank/DDBJ databases">
        <title>Sequencing of the draft genome and assembly of Dethiobacter alkaliphilus AHT 1.</title>
        <authorList>
            <consortium name="US DOE Joint Genome Institute (JGI-PGF)"/>
            <person name="Lucas S."/>
            <person name="Copeland A."/>
            <person name="Lapidus A."/>
            <person name="Glavina del Rio T."/>
            <person name="Dalin E."/>
            <person name="Tice H."/>
            <person name="Bruce D."/>
            <person name="Goodwin L."/>
            <person name="Pitluck S."/>
            <person name="Larimer F."/>
            <person name="Land M.L."/>
            <person name="Hauser L."/>
            <person name="Muyzer G."/>
        </authorList>
    </citation>
    <scope>NUCLEOTIDE SEQUENCE [LARGE SCALE GENOMIC DNA]</scope>
    <source>
        <strain evidence="9 10">AHT 1</strain>
    </source>
</reference>
<accession>C0GH86</accession>
<comment type="caution">
    <text evidence="8">Lacks conserved residue(s) required for the propagation of feature annotation.</text>
</comment>
<dbReference type="EMBL" id="ACJM01000008">
    <property type="protein sequence ID" value="EEG77388.1"/>
    <property type="molecule type" value="Genomic_DNA"/>
</dbReference>
<name>C0GH86_DETAL</name>
<evidence type="ECO:0000256" key="5">
    <source>
        <dbReference type="ARBA" id="ARBA00022692"/>
    </source>
</evidence>
<keyword evidence="5 8" id="KW-0812">Transmembrane</keyword>
<evidence type="ECO:0000256" key="3">
    <source>
        <dbReference type="ARBA" id="ARBA00022448"/>
    </source>
</evidence>
<feature type="transmembrane region" description="Helical" evidence="8">
    <location>
        <begin position="257"/>
        <end position="277"/>
    </location>
</feature>
<feature type="transmembrane region" description="Helical" evidence="8">
    <location>
        <begin position="533"/>
        <end position="553"/>
    </location>
</feature>
<feature type="transmembrane region" description="Helical" evidence="8">
    <location>
        <begin position="33"/>
        <end position="49"/>
    </location>
</feature>
<comment type="function">
    <text evidence="8">Uptake of L-lactate across the membrane. Can also transport D-lactate and glycolate.</text>
</comment>
<gene>
    <name evidence="9" type="ORF">DealDRAFT_1845</name>
</gene>
<feature type="transmembrane region" description="Helical" evidence="8">
    <location>
        <begin position="156"/>
        <end position="173"/>
    </location>
</feature>
<feature type="transmembrane region" description="Helical" evidence="8">
    <location>
        <begin position="6"/>
        <end position="26"/>
    </location>
</feature>
<dbReference type="RefSeq" id="WP_008516786.1">
    <property type="nucleotide sequence ID" value="NZ_ACJM01000008.1"/>
</dbReference>
<feature type="transmembrane region" description="Helical" evidence="8">
    <location>
        <begin position="193"/>
        <end position="217"/>
    </location>
</feature>
<keyword evidence="4 8" id="KW-1003">Cell membrane</keyword>
<keyword evidence="10" id="KW-1185">Reference proteome</keyword>
<feature type="transmembrane region" description="Helical" evidence="8">
    <location>
        <begin position="403"/>
        <end position="421"/>
    </location>
</feature>
<organism evidence="9 10">
    <name type="scientific">Dethiobacter alkaliphilus AHT 1</name>
    <dbReference type="NCBI Taxonomy" id="555088"/>
    <lineage>
        <taxon>Bacteria</taxon>
        <taxon>Bacillati</taxon>
        <taxon>Bacillota</taxon>
        <taxon>Dethiobacteria</taxon>
        <taxon>Dethiobacterales</taxon>
        <taxon>Dethiobacteraceae</taxon>
        <taxon>Dethiobacter</taxon>
    </lineage>
</organism>
<keyword evidence="6 8" id="KW-1133">Transmembrane helix</keyword>
<protein>
    <recommendedName>
        <fullName evidence="8">L-lactate permease</fullName>
    </recommendedName>
</protein>
<keyword evidence="3 8" id="KW-0813">Transport</keyword>
<evidence type="ECO:0000256" key="1">
    <source>
        <dbReference type="ARBA" id="ARBA00004651"/>
    </source>
</evidence>
<evidence type="ECO:0000256" key="2">
    <source>
        <dbReference type="ARBA" id="ARBA00010100"/>
    </source>
</evidence>
<dbReference type="GO" id="GO:0015295">
    <property type="term" value="F:solute:proton symporter activity"/>
    <property type="evidence" value="ECO:0007669"/>
    <property type="project" value="TreeGrafter"/>
</dbReference>
<dbReference type="NCBIfam" id="TIGR00795">
    <property type="entry name" value="lctP"/>
    <property type="match status" value="1"/>
</dbReference>
<feature type="transmembrane region" description="Helical" evidence="8">
    <location>
        <begin position="129"/>
        <end position="151"/>
    </location>
</feature>
<sequence>MSVGMLALIAFLPILLTILLMAGLMWPAKRAMPIAWAFAAILALSVWQMEPVRIAAATIEGALGAFNILLIVFGAILLLNTLKNSGAIIAIQQGFYGISKDRRVQAIIIGWIFVSFIEGAAGFGTPAALAAPLLMVLGFPPLAAAMIALIFNSTSVTFGAVGTPVVVGVGNAVDGLLPEAVAMGTFVYDVGVWSAVIHGVFGTFLPLLAICMMTRYFGKNRSFREGLEAAPFAIFGGLAFTVPYFLMAYFVGPELPSVVGALIGMPFVVVAAQKGFLVPKNTWDFPNPNEPEWDEDWGEQADVEAACAQECKMSLGMAWLPYILIAALLLITRLSTETLQPLMRSWRLVWEGILGQPGVNYTLEPLWIPGIVPFVLVAILTIFLHGMKGSEAVDAWKTTFKQLIPATIALVFAVAMVRILVQSGVNQAGIDGMLLTMSRFASQVVGAGWPFVSPFVGVLGAFIAGSNTVSNLLFGGFQYSVAETLGISTTIILALQAVGGAIGNMVAVHNVVAACAVVGNLGQEGKIIRKNLIPAIIYAAGAGALGMLLIYVFSVNVF</sequence>
<feature type="transmembrane region" description="Helical" evidence="8">
    <location>
        <begin position="366"/>
        <end position="383"/>
    </location>
</feature>
<feature type="transmembrane region" description="Helical" evidence="8">
    <location>
        <begin position="472"/>
        <end position="495"/>
    </location>
</feature>
<dbReference type="PANTHER" id="PTHR30003:SF0">
    <property type="entry name" value="GLYCOLATE PERMEASE GLCA-RELATED"/>
    <property type="match status" value="1"/>
</dbReference>
<dbReference type="eggNOG" id="COG1620">
    <property type="taxonomic scope" value="Bacteria"/>
</dbReference>
<dbReference type="GO" id="GO:0015129">
    <property type="term" value="F:lactate transmembrane transporter activity"/>
    <property type="evidence" value="ECO:0007669"/>
    <property type="project" value="UniProtKB-UniRule"/>
</dbReference>
<feature type="transmembrane region" description="Helical" evidence="8">
    <location>
        <begin position="441"/>
        <end position="465"/>
    </location>
</feature>
<dbReference type="InterPro" id="IPR003804">
    <property type="entry name" value="Lactate_perm"/>
</dbReference>
<evidence type="ECO:0000256" key="8">
    <source>
        <dbReference type="RuleBase" id="RU365092"/>
    </source>
</evidence>
<feature type="transmembrane region" description="Helical" evidence="8">
    <location>
        <begin position="319"/>
        <end position="336"/>
    </location>
</feature>
<evidence type="ECO:0000313" key="10">
    <source>
        <dbReference type="Proteomes" id="UP000006443"/>
    </source>
</evidence>
<evidence type="ECO:0000313" key="9">
    <source>
        <dbReference type="EMBL" id="EEG77388.1"/>
    </source>
</evidence>
<comment type="caution">
    <text evidence="9">The sequence shown here is derived from an EMBL/GenBank/DDBJ whole genome shotgun (WGS) entry which is preliminary data.</text>
</comment>
<keyword evidence="7 8" id="KW-0472">Membrane</keyword>
<dbReference type="PANTHER" id="PTHR30003">
    <property type="entry name" value="L-LACTATE PERMEASE"/>
    <property type="match status" value="1"/>
</dbReference>
<dbReference type="Pfam" id="PF02652">
    <property type="entry name" value="Lactate_perm"/>
    <property type="match status" value="1"/>
</dbReference>
<evidence type="ECO:0000256" key="6">
    <source>
        <dbReference type="ARBA" id="ARBA00022989"/>
    </source>
</evidence>
<comment type="subcellular location">
    <subcellularLocation>
        <location evidence="1 8">Cell membrane</location>
        <topology evidence="1 8">Multi-pass membrane protein</topology>
    </subcellularLocation>
</comment>
<comment type="similarity">
    <text evidence="2 8">Belongs to the lactate permease family.</text>
</comment>
<dbReference type="Proteomes" id="UP000006443">
    <property type="component" value="Unassembled WGS sequence"/>
</dbReference>
<dbReference type="AlphaFoldDB" id="C0GH86"/>
<evidence type="ECO:0000256" key="7">
    <source>
        <dbReference type="ARBA" id="ARBA00023136"/>
    </source>
</evidence>
<feature type="transmembrane region" description="Helical" evidence="8">
    <location>
        <begin position="229"/>
        <end position="251"/>
    </location>
</feature>
<dbReference type="OrthoDB" id="9761056at2"/>
<dbReference type="STRING" id="555088.DealDRAFT_1845"/>
<dbReference type="GO" id="GO:0005886">
    <property type="term" value="C:plasma membrane"/>
    <property type="evidence" value="ECO:0007669"/>
    <property type="project" value="UniProtKB-SubCell"/>
</dbReference>
<proteinExistence type="inferred from homology"/>
<evidence type="ECO:0000256" key="4">
    <source>
        <dbReference type="ARBA" id="ARBA00022475"/>
    </source>
</evidence>
<feature type="transmembrane region" description="Helical" evidence="8">
    <location>
        <begin position="61"/>
        <end position="82"/>
    </location>
</feature>
<feature type="transmembrane region" description="Helical" evidence="8">
    <location>
        <begin position="103"/>
        <end position="123"/>
    </location>
</feature>